<organism evidence="2 3">
    <name type="scientific">Prorocentrum cordatum</name>
    <dbReference type="NCBI Taxonomy" id="2364126"/>
    <lineage>
        <taxon>Eukaryota</taxon>
        <taxon>Sar</taxon>
        <taxon>Alveolata</taxon>
        <taxon>Dinophyceae</taxon>
        <taxon>Prorocentrales</taxon>
        <taxon>Prorocentraceae</taxon>
        <taxon>Prorocentrum</taxon>
    </lineage>
</organism>
<evidence type="ECO:0000256" key="1">
    <source>
        <dbReference type="SAM" id="MobiDB-lite"/>
    </source>
</evidence>
<accession>A0ABN9W5T9</accession>
<proteinExistence type="predicted"/>
<evidence type="ECO:0000313" key="2">
    <source>
        <dbReference type="EMBL" id="CAK0881431.1"/>
    </source>
</evidence>
<protein>
    <submittedName>
        <fullName evidence="2">Uncharacterized protein</fullName>
    </submittedName>
</protein>
<keyword evidence="3" id="KW-1185">Reference proteome</keyword>
<feature type="region of interest" description="Disordered" evidence="1">
    <location>
        <begin position="129"/>
        <end position="148"/>
    </location>
</feature>
<sequence>MSGAWTPQARTTMPSALRGAWLTPTTSTSTHTPTMVVGAARSILWIRDGVRTELWRASSYAPYSQSYSTPYNFRVRAVGCNFVGYYNGAQDFDITDSDCVATGGVGLYAWGNSASQWNNMHLTALASTPAPATGASSGGGAASATGDPHLQNVHGQRFDLMKPGKHVLINIPKGESAADAMLRVVAEARRLGGCSDMYFQELNVTGSWAEKQQAGGYHYSVSQPAAEHPEWVAFYTVELKVVHGRTQSGFEYLNLYVKHLGRAGFAVGGLLGDDDHTDASTVPVACRKHAVALVAGSDDDDQPMISSAEASNL</sequence>
<dbReference type="EMBL" id="CAUYUJ010018182">
    <property type="protein sequence ID" value="CAK0881431.1"/>
    <property type="molecule type" value="Genomic_DNA"/>
</dbReference>
<gene>
    <name evidence="2" type="ORF">PCOR1329_LOCUS64273</name>
</gene>
<dbReference type="Proteomes" id="UP001189429">
    <property type="component" value="Unassembled WGS sequence"/>
</dbReference>
<dbReference type="Gene3D" id="2.60.120.560">
    <property type="entry name" value="Exo-inulinase, domain 1"/>
    <property type="match status" value="1"/>
</dbReference>
<comment type="caution">
    <text evidence="2">The sequence shown here is derived from an EMBL/GenBank/DDBJ whole genome shotgun (WGS) entry which is preliminary data.</text>
</comment>
<reference evidence="2" key="1">
    <citation type="submission" date="2023-10" db="EMBL/GenBank/DDBJ databases">
        <authorList>
            <person name="Chen Y."/>
            <person name="Shah S."/>
            <person name="Dougan E. K."/>
            <person name="Thang M."/>
            <person name="Chan C."/>
        </authorList>
    </citation>
    <scope>NUCLEOTIDE SEQUENCE [LARGE SCALE GENOMIC DNA]</scope>
</reference>
<evidence type="ECO:0000313" key="3">
    <source>
        <dbReference type="Proteomes" id="UP001189429"/>
    </source>
</evidence>
<name>A0ABN9W5T9_9DINO</name>